<gene>
    <name evidence="1" type="ORF">EVAR_74842_1</name>
</gene>
<dbReference type="EMBL" id="BGZK01000012">
    <property type="protein sequence ID" value="GBP04107.1"/>
    <property type="molecule type" value="Genomic_DNA"/>
</dbReference>
<organism evidence="1 2">
    <name type="scientific">Eumeta variegata</name>
    <name type="common">Bagworm moth</name>
    <name type="synonym">Eumeta japonica</name>
    <dbReference type="NCBI Taxonomy" id="151549"/>
    <lineage>
        <taxon>Eukaryota</taxon>
        <taxon>Metazoa</taxon>
        <taxon>Ecdysozoa</taxon>
        <taxon>Arthropoda</taxon>
        <taxon>Hexapoda</taxon>
        <taxon>Insecta</taxon>
        <taxon>Pterygota</taxon>
        <taxon>Neoptera</taxon>
        <taxon>Endopterygota</taxon>
        <taxon>Lepidoptera</taxon>
        <taxon>Glossata</taxon>
        <taxon>Ditrysia</taxon>
        <taxon>Tineoidea</taxon>
        <taxon>Psychidae</taxon>
        <taxon>Oiketicinae</taxon>
        <taxon>Eumeta</taxon>
    </lineage>
</organism>
<proteinExistence type="predicted"/>
<keyword evidence="2" id="KW-1185">Reference proteome</keyword>
<comment type="caution">
    <text evidence="1">The sequence shown here is derived from an EMBL/GenBank/DDBJ whole genome shotgun (WGS) entry which is preliminary data.</text>
</comment>
<dbReference type="AlphaFoldDB" id="A0A4C1SRZ5"/>
<dbReference type="Proteomes" id="UP000299102">
    <property type="component" value="Unassembled WGS sequence"/>
</dbReference>
<evidence type="ECO:0000313" key="2">
    <source>
        <dbReference type="Proteomes" id="UP000299102"/>
    </source>
</evidence>
<name>A0A4C1SRZ5_EUMVA</name>
<sequence>MTGSRVNRGWRLELRPTKKIIRSFKYKSLGIFGASHLTLVGISHMRAGARIALFTRSYVIAVIGASKASADGRGRVPAAGKVGRTVVNSRAVSMLSRAV</sequence>
<accession>A0A4C1SRZ5</accession>
<reference evidence="1 2" key="1">
    <citation type="journal article" date="2019" name="Commun. Biol.">
        <title>The bagworm genome reveals a unique fibroin gene that provides high tensile strength.</title>
        <authorList>
            <person name="Kono N."/>
            <person name="Nakamura H."/>
            <person name="Ohtoshi R."/>
            <person name="Tomita M."/>
            <person name="Numata K."/>
            <person name="Arakawa K."/>
        </authorList>
    </citation>
    <scope>NUCLEOTIDE SEQUENCE [LARGE SCALE GENOMIC DNA]</scope>
</reference>
<protein>
    <submittedName>
        <fullName evidence="1">Uncharacterized protein</fullName>
    </submittedName>
</protein>
<evidence type="ECO:0000313" key="1">
    <source>
        <dbReference type="EMBL" id="GBP04107.1"/>
    </source>
</evidence>